<accession>A0A7V3RI14</accession>
<keyword evidence="1" id="KW-0489">Methyltransferase</keyword>
<gene>
    <name evidence="1" type="ORF">ENX68_06450</name>
</gene>
<dbReference type="SUPFAM" id="SSF53335">
    <property type="entry name" value="S-adenosyl-L-methionine-dependent methyltransferases"/>
    <property type="match status" value="1"/>
</dbReference>
<sequence length="218" mass="26205">MVGDNRVNFNYDKNYFENHYKSSFYRWYITSIRNRTIINIAYKWLRQGRILEIGFGDDNLLKQFNERFEIFGIDISDFAVSVMKNKYNPENFRVCNVDRERIPFPYKFDAVFAINVIEHLQHPEYALENIYSSLKEGGLFLVHMPLRSNMLSRFQYKFLYDVPEHLYRPSFDSLNMLLNKIGFELLEKFVPSFFPVKIGLSWVINSFNLFLGVYRKQF</sequence>
<organism evidence="1">
    <name type="scientific">candidate division WOR-3 bacterium</name>
    <dbReference type="NCBI Taxonomy" id="2052148"/>
    <lineage>
        <taxon>Bacteria</taxon>
        <taxon>Bacteria division WOR-3</taxon>
    </lineage>
</organism>
<comment type="caution">
    <text evidence="1">The sequence shown here is derived from an EMBL/GenBank/DDBJ whole genome shotgun (WGS) entry which is preliminary data.</text>
</comment>
<dbReference type="GO" id="GO:0008168">
    <property type="term" value="F:methyltransferase activity"/>
    <property type="evidence" value="ECO:0007669"/>
    <property type="project" value="UniProtKB-KW"/>
</dbReference>
<dbReference type="GO" id="GO:0032259">
    <property type="term" value="P:methylation"/>
    <property type="evidence" value="ECO:0007669"/>
    <property type="project" value="UniProtKB-KW"/>
</dbReference>
<dbReference type="CDD" id="cd02440">
    <property type="entry name" value="AdoMet_MTases"/>
    <property type="match status" value="1"/>
</dbReference>
<reference evidence="1" key="1">
    <citation type="journal article" date="2020" name="mSystems">
        <title>Genome- and Community-Level Interaction Insights into Carbon Utilization and Element Cycling Functions of Hydrothermarchaeota in Hydrothermal Sediment.</title>
        <authorList>
            <person name="Zhou Z."/>
            <person name="Liu Y."/>
            <person name="Xu W."/>
            <person name="Pan J."/>
            <person name="Luo Z.H."/>
            <person name="Li M."/>
        </authorList>
    </citation>
    <scope>NUCLEOTIDE SEQUENCE [LARGE SCALE GENOMIC DNA]</scope>
    <source>
        <strain evidence="1">SpSt-961</strain>
    </source>
</reference>
<dbReference type="EMBL" id="DTOZ01000157">
    <property type="protein sequence ID" value="HGE78618.1"/>
    <property type="molecule type" value="Genomic_DNA"/>
</dbReference>
<protein>
    <submittedName>
        <fullName evidence="1">Class I SAM-dependent methyltransferase</fullName>
    </submittedName>
</protein>
<proteinExistence type="predicted"/>
<dbReference type="PANTHER" id="PTHR43861:SF6">
    <property type="entry name" value="METHYLTRANSFERASE TYPE 11"/>
    <property type="match status" value="1"/>
</dbReference>
<evidence type="ECO:0000313" key="1">
    <source>
        <dbReference type="EMBL" id="HGE78618.1"/>
    </source>
</evidence>
<dbReference type="AlphaFoldDB" id="A0A7V3RI14"/>
<name>A0A7V3RI14_UNCW3</name>
<keyword evidence="1" id="KW-0808">Transferase</keyword>
<dbReference type="PANTHER" id="PTHR43861">
    <property type="entry name" value="TRANS-ACONITATE 2-METHYLTRANSFERASE-RELATED"/>
    <property type="match status" value="1"/>
</dbReference>
<dbReference type="Gene3D" id="3.40.50.150">
    <property type="entry name" value="Vaccinia Virus protein VP39"/>
    <property type="match status" value="1"/>
</dbReference>
<dbReference type="Pfam" id="PF13489">
    <property type="entry name" value="Methyltransf_23"/>
    <property type="match status" value="1"/>
</dbReference>
<dbReference type="InterPro" id="IPR029063">
    <property type="entry name" value="SAM-dependent_MTases_sf"/>
</dbReference>